<sequence length="161" mass="17986">MKMKEKVTLGQVIREMTRQALKSEDKTFSVSLNKIESLIGDDGESMSKLKSSYIYNTTARMTELRDAGLKATHFYDDDEGNTEFGLTEIAGERKLVIKLIPGEVNIGIRKKTNDAVKDGAIAEFKTKISKVMPDLSEYEGDALAAAMKAIKDYRLIIEDIK</sequence>
<organism evidence="1 2">
    <name type="scientific">Shigella phage Sf12</name>
    <dbReference type="NCBI Taxonomy" id="2024315"/>
    <lineage>
        <taxon>Viruses</taxon>
        <taxon>Duplodnaviria</taxon>
        <taxon>Heunggongvirae</taxon>
        <taxon>Uroviricota</taxon>
        <taxon>Caudoviricetes</taxon>
        <taxon>Drexlerviridae</taxon>
        <taxon>Rogunavirinae</taxon>
        <taxon>Eastlansingvirus</taxon>
        <taxon>Eastlansingvirus Sf12</taxon>
    </lineage>
</organism>
<reference evidence="1 2" key="1">
    <citation type="submission" date="2017-05" db="EMBL/GenBank/DDBJ databases">
        <title>The isolation and characterization of 16 novel Shigella-infecting phages from the environment.</title>
        <authorList>
            <person name="Doore S.M."/>
            <person name="Schrad J.R."/>
            <person name="Dover J.A."/>
            <person name="Parent K.N."/>
        </authorList>
    </citation>
    <scope>NUCLEOTIDE SEQUENCE [LARGE SCALE GENOMIC DNA]</scope>
</reference>
<dbReference type="EMBL" id="MF158039">
    <property type="protein sequence ID" value="ATE85801.1"/>
    <property type="molecule type" value="Genomic_DNA"/>
</dbReference>
<evidence type="ECO:0000313" key="2">
    <source>
        <dbReference type="Proteomes" id="UP000222681"/>
    </source>
</evidence>
<name>A0A291AXR0_9CAUD</name>
<proteinExistence type="predicted"/>
<evidence type="ECO:0000313" key="1">
    <source>
        <dbReference type="EMBL" id="ATE85801.1"/>
    </source>
</evidence>
<accession>A0A291AXR0</accession>
<dbReference type="Pfam" id="PF23796">
    <property type="entry name" value="DUF7174"/>
    <property type="match status" value="1"/>
</dbReference>
<gene>
    <name evidence="1" type="ORF">Sf12_gp75</name>
</gene>
<dbReference type="Proteomes" id="UP000222681">
    <property type="component" value="Segment"/>
</dbReference>
<keyword evidence="2" id="KW-1185">Reference proteome</keyword>
<protein>
    <submittedName>
        <fullName evidence="1">Uncharacterized protein</fullName>
    </submittedName>
</protein>
<dbReference type="InterPro" id="IPR055598">
    <property type="entry name" value="DUF7174"/>
</dbReference>